<keyword evidence="4 7" id="KW-0812">Transmembrane</keyword>
<evidence type="ECO:0000256" key="4">
    <source>
        <dbReference type="ARBA" id="ARBA00022692"/>
    </source>
</evidence>
<dbReference type="InterPro" id="IPR003362">
    <property type="entry name" value="Bact_transf"/>
</dbReference>
<evidence type="ECO:0000256" key="6">
    <source>
        <dbReference type="ARBA" id="ARBA00023136"/>
    </source>
</evidence>
<keyword evidence="3 9" id="KW-0808">Transferase</keyword>
<sequence>MGVTEADTDREAPDRPLVVRSSRRAWERRYVRTVVGIDAVAALVAGMAAYGIRWGDPAAPGPRWEYVALSAGLPLLWLAAMSAARAYEARFLSVGFEEFRRVLAAAVAVIATVATVSWATKAETARGYVLVALPLATALTLLGRYLLRKWVHRERRRGFALSDVLLVGHASTGAELVRQMRRDPHHGMRIVGACVPGGGDTPDLAALGVPVLGGFEDVDLAVRLTSADAVAVLPCPEMDGAALRVLSWSLARSGIDLLVASALLDVAGPRIAIRPVCGLPLLHVDEPQLAGGRRVAKALLDRLVALVALVVLSPLLLAIALAIRLSSPGPAIFRQARAGWHGREFTMWKFRTMVRDAEAQRPGLDALNRHGTGELFKISADPRVTRIGRWLRRTSLDELPQLVNVLLGQMSLVGPRPLPVTDRRYEGEARRRLFVKPGLTGLWQINGRSDLDWEESVRLDLRYVEQWSLALDALIIWKTVFAVARGRGAY</sequence>
<comment type="caution">
    <text evidence="9">The sequence shown here is derived from an EMBL/GenBank/DDBJ whole genome shotgun (WGS) entry which is preliminary data.</text>
</comment>
<keyword evidence="10" id="KW-1185">Reference proteome</keyword>
<keyword evidence="5 7" id="KW-1133">Transmembrane helix</keyword>
<feature type="transmembrane region" description="Helical" evidence="7">
    <location>
        <begin position="64"/>
        <end position="87"/>
    </location>
</feature>
<evidence type="ECO:0000256" key="2">
    <source>
        <dbReference type="ARBA" id="ARBA00006464"/>
    </source>
</evidence>
<feature type="transmembrane region" description="Helical" evidence="7">
    <location>
        <begin position="99"/>
        <end position="119"/>
    </location>
</feature>
<protein>
    <submittedName>
        <fullName evidence="9">Sugar transferase</fullName>
    </submittedName>
</protein>
<dbReference type="NCBIfam" id="TIGR03025">
    <property type="entry name" value="EPS_sugtrans"/>
    <property type="match status" value="1"/>
</dbReference>
<keyword evidence="6 7" id="KW-0472">Membrane</keyword>
<dbReference type="PANTHER" id="PTHR30576">
    <property type="entry name" value="COLANIC BIOSYNTHESIS UDP-GLUCOSE LIPID CARRIER TRANSFERASE"/>
    <property type="match status" value="1"/>
</dbReference>
<evidence type="ECO:0000256" key="5">
    <source>
        <dbReference type="ARBA" id="ARBA00022989"/>
    </source>
</evidence>
<evidence type="ECO:0000313" key="10">
    <source>
        <dbReference type="Proteomes" id="UP001500928"/>
    </source>
</evidence>
<accession>A0ABP9A4U0</accession>
<evidence type="ECO:0000313" key="9">
    <source>
        <dbReference type="EMBL" id="GAA4773134.1"/>
    </source>
</evidence>
<dbReference type="GO" id="GO:0016740">
    <property type="term" value="F:transferase activity"/>
    <property type="evidence" value="ECO:0007669"/>
    <property type="project" value="UniProtKB-KW"/>
</dbReference>
<evidence type="ECO:0000259" key="8">
    <source>
        <dbReference type="Pfam" id="PF02397"/>
    </source>
</evidence>
<feature type="transmembrane region" description="Helical" evidence="7">
    <location>
        <begin position="125"/>
        <end position="147"/>
    </location>
</feature>
<comment type="similarity">
    <text evidence="2">Belongs to the bacterial sugar transferase family.</text>
</comment>
<dbReference type="RefSeq" id="WP_345410380.1">
    <property type="nucleotide sequence ID" value="NZ_BAABHO010000001.1"/>
</dbReference>
<dbReference type="Proteomes" id="UP001500928">
    <property type="component" value="Unassembled WGS sequence"/>
</dbReference>
<dbReference type="Pfam" id="PF02397">
    <property type="entry name" value="Bac_transf"/>
    <property type="match status" value="1"/>
</dbReference>
<dbReference type="Pfam" id="PF13727">
    <property type="entry name" value="CoA_binding_3"/>
    <property type="match status" value="1"/>
</dbReference>
<evidence type="ECO:0000256" key="1">
    <source>
        <dbReference type="ARBA" id="ARBA00004141"/>
    </source>
</evidence>
<feature type="transmembrane region" description="Helical" evidence="7">
    <location>
        <begin position="30"/>
        <end position="52"/>
    </location>
</feature>
<feature type="domain" description="Bacterial sugar transferase" evidence="8">
    <location>
        <begin position="297"/>
        <end position="484"/>
    </location>
</feature>
<dbReference type="EMBL" id="BAABHO010000001">
    <property type="protein sequence ID" value="GAA4773134.1"/>
    <property type="molecule type" value="Genomic_DNA"/>
</dbReference>
<dbReference type="PANTHER" id="PTHR30576:SF10">
    <property type="entry name" value="SLL5057 PROTEIN"/>
    <property type="match status" value="1"/>
</dbReference>
<evidence type="ECO:0000256" key="7">
    <source>
        <dbReference type="SAM" id="Phobius"/>
    </source>
</evidence>
<name>A0ABP9A4U0_9PSEU</name>
<evidence type="ECO:0000256" key="3">
    <source>
        <dbReference type="ARBA" id="ARBA00022679"/>
    </source>
</evidence>
<reference evidence="10" key="1">
    <citation type="journal article" date="2019" name="Int. J. Syst. Evol. Microbiol.">
        <title>The Global Catalogue of Microorganisms (GCM) 10K type strain sequencing project: providing services to taxonomists for standard genome sequencing and annotation.</title>
        <authorList>
            <consortium name="The Broad Institute Genomics Platform"/>
            <consortium name="The Broad Institute Genome Sequencing Center for Infectious Disease"/>
            <person name="Wu L."/>
            <person name="Ma J."/>
        </authorList>
    </citation>
    <scope>NUCLEOTIDE SEQUENCE [LARGE SCALE GENOMIC DNA]</scope>
    <source>
        <strain evidence="10">JCM 17979</strain>
    </source>
</reference>
<proteinExistence type="inferred from homology"/>
<gene>
    <name evidence="9" type="ORF">GCM10023200_01920</name>
</gene>
<organism evidence="9 10">
    <name type="scientific">Actinomycetospora chlora</name>
    <dbReference type="NCBI Taxonomy" id="663608"/>
    <lineage>
        <taxon>Bacteria</taxon>
        <taxon>Bacillati</taxon>
        <taxon>Actinomycetota</taxon>
        <taxon>Actinomycetes</taxon>
        <taxon>Pseudonocardiales</taxon>
        <taxon>Pseudonocardiaceae</taxon>
        <taxon>Actinomycetospora</taxon>
    </lineage>
</organism>
<comment type="subcellular location">
    <subcellularLocation>
        <location evidence="1">Membrane</location>
        <topology evidence="1">Multi-pass membrane protein</topology>
    </subcellularLocation>
</comment>
<dbReference type="InterPro" id="IPR017475">
    <property type="entry name" value="EPS_sugar_tfrase"/>
</dbReference>
<feature type="transmembrane region" description="Helical" evidence="7">
    <location>
        <begin position="303"/>
        <end position="323"/>
    </location>
</feature>